<dbReference type="AlphaFoldDB" id="M1LMU0"/>
<dbReference type="Gene3D" id="1.10.1200.10">
    <property type="entry name" value="ACP-like"/>
    <property type="match status" value="1"/>
</dbReference>
<dbReference type="KEGG" id="csr:Cspa_c03020"/>
<evidence type="ECO:0000313" key="2">
    <source>
        <dbReference type="EMBL" id="AGF54120.1"/>
    </source>
</evidence>
<organism evidence="2 3">
    <name type="scientific">Clostridium saccharoperbutylacetonicum N1-4(HMT)</name>
    <dbReference type="NCBI Taxonomy" id="931276"/>
    <lineage>
        <taxon>Bacteria</taxon>
        <taxon>Bacillati</taxon>
        <taxon>Bacillota</taxon>
        <taxon>Clostridia</taxon>
        <taxon>Eubacteriales</taxon>
        <taxon>Clostridiaceae</taxon>
        <taxon>Clostridium</taxon>
    </lineage>
</organism>
<feature type="domain" description="Carrier" evidence="1">
    <location>
        <begin position="1"/>
        <end position="77"/>
    </location>
</feature>
<evidence type="ECO:0000259" key="1">
    <source>
        <dbReference type="PROSITE" id="PS50075"/>
    </source>
</evidence>
<protein>
    <submittedName>
        <fullName evidence="2">Phosphopantetheine attachment site</fullName>
    </submittedName>
</protein>
<proteinExistence type="predicted"/>
<dbReference type="Proteomes" id="UP000011728">
    <property type="component" value="Chromosome"/>
</dbReference>
<dbReference type="RefSeq" id="WP_015390446.1">
    <property type="nucleotide sequence ID" value="NC_020291.1"/>
</dbReference>
<dbReference type="EMBL" id="CP004121">
    <property type="protein sequence ID" value="AGF54120.1"/>
    <property type="molecule type" value="Genomic_DNA"/>
</dbReference>
<dbReference type="PATRIC" id="fig|931276.5.peg.283"/>
<dbReference type="InterPro" id="IPR036736">
    <property type="entry name" value="ACP-like_sf"/>
</dbReference>
<dbReference type="OrthoDB" id="677810at2"/>
<accession>M1LMU0</accession>
<evidence type="ECO:0000313" key="3">
    <source>
        <dbReference type="Proteomes" id="UP000011728"/>
    </source>
</evidence>
<gene>
    <name evidence="2" type="ORF">Cspa_c03020</name>
</gene>
<dbReference type="InterPro" id="IPR009081">
    <property type="entry name" value="PP-bd_ACP"/>
</dbReference>
<dbReference type="STRING" id="36745.CLSAP_02970"/>
<dbReference type="SUPFAM" id="SSF47336">
    <property type="entry name" value="ACP-like"/>
    <property type="match status" value="1"/>
</dbReference>
<sequence>MKKILNEIIDYLSKVLTAEKIQEDTQLIEENMLDSLGIVSLLTFIETTFGIDLADDDFDINNFSSPLKIAELIHEHSVEMEK</sequence>
<dbReference type="Pfam" id="PF00550">
    <property type="entry name" value="PP-binding"/>
    <property type="match status" value="1"/>
</dbReference>
<dbReference type="PROSITE" id="PS50075">
    <property type="entry name" value="CARRIER"/>
    <property type="match status" value="1"/>
</dbReference>
<dbReference type="HOGENOM" id="CLU_108696_16_4_9"/>
<reference evidence="2 3" key="1">
    <citation type="submission" date="2013-02" db="EMBL/GenBank/DDBJ databases">
        <title>Genome sequence of Clostridium saccharoperbutylacetonicum N1-4(HMT).</title>
        <authorList>
            <person name="Poehlein A."/>
            <person name="Daniel R."/>
        </authorList>
    </citation>
    <scope>NUCLEOTIDE SEQUENCE [LARGE SCALE GENOMIC DNA]</scope>
    <source>
        <strain evidence="3">N1-4(HMT)</strain>
    </source>
</reference>
<name>M1LMU0_9CLOT</name>
<keyword evidence="3" id="KW-1185">Reference proteome</keyword>